<dbReference type="GeneID" id="70288664"/>
<dbReference type="AlphaFoldDB" id="A0A9P7ZJF0"/>
<accession>A0A9P7ZJF0</accession>
<proteinExistence type="predicted"/>
<feature type="compositionally biased region" description="Acidic residues" evidence="1">
    <location>
        <begin position="147"/>
        <end position="159"/>
    </location>
</feature>
<comment type="caution">
    <text evidence="2">The sequence shown here is derived from an EMBL/GenBank/DDBJ whole genome shotgun (WGS) entry which is preliminary data.</text>
</comment>
<dbReference type="Proteomes" id="UP000887229">
    <property type="component" value="Unassembled WGS sequence"/>
</dbReference>
<gene>
    <name evidence="2" type="ORF">F5Z01DRAFT_156178</name>
</gene>
<dbReference type="EMBL" id="MU251258">
    <property type="protein sequence ID" value="KAG9253194.1"/>
    <property type="molecule type" value="Genomic_DNA"/>
</dbReference>
<dbReference type="OrthoDB" id="5243768at2759"/>
<evidence type="ECO:0000313" key="3">
    <source>
        <dbReference type="Proteomes" id="UP000887229"/>
    </source>
</evidence>
<organism evidence="2 3">
    <name type="scientific">Emericellopsis atlantica</name>
    <dbReference type="NCBI Taxonomy" id="2614577"/>
    <lineage>
        <taxon>Eukaryota</taxon>
        <taxon>Fungi</taxon>
        <taxon>Dikarya</taxon>
        <taxon>Ascomycota</taxon>
        <taxon>Pezizomycotina</taxon>
        <taxon>Sordariomycetes</taxon>
        <taxon>Hypocreomycetidae</taxon>
        <taxon>Hypocreales</taxon>
        <taxon>Bionectriaceae</taxon>
        <taxon>Emericellopsis</taxon>
    </lineage>
</organism>
<evidence type="ECO:0000313" key="2">
    <source>
        <dbReference type="EMBL" id="KAG9253194.1"/>
    </source>
</evidence>
<evidence type="ECO:0000256" key="1">
    <source>
        <dbReference type="SAM" id="MobiDB-lite"/>
    </source>
</evidence>
<sequence>MQYGEDHGKIRWRPLTTHVLDAVRKAYPSSPAFDEKEPARFQTHWRNVFEQMRKDISADDSIDKYLTDPPVEKANVLLFDTLHSLGCCCCHPDNEPNIVLEREGGITKEDFVDGLAAYLYGSGLPKVYIEPEPYMDDAGEASRAAEAEDEDEDEGEDFTNNEGVLIYDCGWISQGGGQTYQKHPNIFMYCYGGNKFEDYQLERKNSDASAVAVEDSRVD</sequence>
<keyword evidence="3" id="KW-1185">Reference proteome</keyword>
<reference evidence="2" key="1">
    <citation type="journal article" date="2021" name="IMA Fungus">
        <title>Genomic characterization of three marine fungi, including Emericellopsis atlantica sp. nov. with signatures of a generalist lifestyle and marine biomass degradation.</title>
        <authorList>
            <person name="Hagestad O.C."/>
            <person name="Hou L."/>
            <person name="Andersen J.H."/>
            <person name="Hansen E.H."/>
            <person name="Altermark B."/>
            <person name="Li C."/>
            <person name="Kuhnert E."/>
            <person name="Cox R.J."/>
            <person name="Crous P.W."/>
            <person name="Spatafora J.W."/>
            <person name="Lail K."/>
            <person name="Amirebrahimi M."/>
            <person name="Lipzen A."/>
            <person name="Pangilinan J."/>
            <person name="Andreopoulos W."/>
            <person name="Hayes R.D."/>
            <person name="Ng V."/>
            <person name="Grigoriev I.V."/>
            <person name="Jackson S.A."/>
            <person name="Sutton T.D.S."/>
            <person name="Dobson A.D.W."/>
            <person name="Rama T."/>
        </authorList>
    </citation>
    <scope>NUCLEOTIDE SEQUENCE</scope>
    <source>
        <strain evidence="2">TS7</strain>
    </source>
</reference>
<protein>
    <submittedName>
        <fullName evidence="2">Uncharacterized protein</fullName>
    </submittedName>
</protein>
<dbReference type="RefSeq" id="XP_046117118.1">
    <property type="nucleotide sequence ID" value="XM_046257761.1"/>
</dbReference>
<name>A0A9P7ZJF0_9HYPO</name>
<feature type="region of interest" description="Disordered" evidence="1">
    <location>
        <begin position="138"/>
        <end position="159"/>
    </location>
</feature>